<dbReference type="EMBL" id="JAVFCB010000006">
    <property type="protein sequence ID" value="MDQ4214512.1"/>
    <property type="molecule type" value="Genomic_DNA"/>
</dbReference>
<evidence type="ECO:0000313" key="1">
    <source>
        <dbReference type="EMBL" id="MDQ4214512.1"/>
    </source>
</evidence>
<accession>A0ABU0XHA6</accession>
<reference evidence="1 2" key="1">
    <citation type="submission" date="2023-08" db="EMBL/GenBank/DDBJ databases">
        <title>Microbacterium sp. nov., isolated from a waste landfill.</title>
        <authorList>
            <person name="Wen W."/>
        </authorList>
    </citation>
    <scope>NUCLEOTIDE SEQUENCE [LARGE SCALE GENOMIC DNA]</scope>
    <source>
        <strain evidence="1 2">ASV81</strain>
    </source>
</reference>
<dbReference type="RefSeq" id="WP_308489456.1">
    <property type="nucleotide sequence ID" value="NZ_JAVFCB010000006.1"/>
</dbReference>
<organism evidence="1 2">
    <name type="scientific">Microbacterium capsulatum</name>
    <dbReference type="NCBI Taxonomy" id="3041921"/>
    <lineage>
        <taxon>Bacteria</taxon>
        <taxon>Bacillati</taxon>
        <taxon>Actinomycetota</taxon>
        <taxon>Actinomycetes</taxon>
        <taxon>Micrococcales</taxon>
        <taxon>Microbacteriaceae</taxon>
        <taxon>Microbacterium</taxon>
    </lineage>
</organism>
<proteinExistence type="predicted"/>
<comment type="caution">
    <text evidence="1">The sequence shown here is derived from an EMBL/GenBank/DDBJ whole genome shotgun (WGS) entry which is preliminary data.</text>
</comment>
<protein>
    <submittedName>
        <fullName evidence="1">Uncharacterized protein</fullName>
    </submittedName>
</protein>
<sequence length="224" mass="24213">MTLADARPGSAAGTVRHRGSVPEDEIVEIRGLRCTSLRRTVADVARTASFEAAVVIADAALRQRCVPAPGRYDEAAAESFLEGVRGVTAGFAHGRARADGVLAFADGRAQLPGESISRIRLVELGFRRIRLQVEVDGPRGPYYVDFALDDPGAHAFGEFDGTGKYTDPALLAGRSGAEALDEEKQREDWIRGTTQRPFARWGWKHIDTAAGLGRRLSAFGIRPL</sequence>
<name>A0ABU0XHA6_9MICO</name>
<evidence type="ECO:0000313" key="2">
    <source>
        <dbReference type="Proteomes" id="UP001230289"/>
    </source>
</evidence>
<dbReference type="Proteomes" id="UP001230289">
    <property type="component" value="Unassembled WGS sequence"/>
</dbReference>
<gene>
    <name evidence="1" type="ORF">RBR11_11375</name>
</gene>
<keyword evidence="2" id="KW-1185">Reference proteome</keyword>